<protein>
    <submittedName>
        <fullName evidence="1">Sensor histidine kinase</fullName>
        <ecNumber evidence="1">2.7.13.3</ecNumber>
    </submittedName>
</protein>
<keyword evidence="1" id="KW-0418">Kinase</keyword>
<dbReference type="AlphaFoldDB" id="F9DK96"/>
<dbReference type="HOGENOM" id="CLU_2736712_0_0_10"/>
<evidence type="ECO:0000313" key="1">
    <source>
        <dbReference type="EMBL" id="EGQ14844.1"/>
    </source>
</evidence>
<reference evidence="1 2" key="1">
    <citation type="submission" date="2011-04" db="EMBL/GenBank/DDBJ databases">
        <authorList>
            <person name="Muzny D."/>
            <person name="Qin X."/>
            <person name="Deng J."/>
            <person name="Jiang H."/>
            <person name="Liu Y."/>
            <person name="Qu J."/>
            <person name="Song X.-Z."/>
            <person name="Zhang L."/>
            <person name="Thornton R."/>
            <person name="Coyle M."/>
            <person name="Francisco L."/>
            <person name="Jackson L."/>
            <person name="Javaid M."/>
            <person name="Korchina V."/>
            <person name="Kovar C."/>
            <person name="Mata R."/>
            <person name="Mathew T."/>
            <person name="Ngo R."/>
            <person name="Nguyen L."/>
            <person name="Nguyen N."/>
            <person name="Okwuonu G."/>
            <person name="Ongeri F."/>
            <person name="Pham C."/>
            <person name="Simmons D."/>
            <person name="Wilczek-Boney K."/>
            <person name="Hale W."/>
            <person name="Jakkamsetti A."/>
            <person name="Pham P."/>
            <person name="Ruth R."/>
            <person name="San Lucas F."/>
            <person name="Warren J."/>
            <person name="Zhang J."/>
            <person name="Zhao Z."/>
            <person name="Zhou C."/>
            <person name="Zhu D."/>
            <person name="Lee S."/>
            <person name="Bess C."/>
            <person name="Blankenburg K."/>
            <person name="Forbes L."/>
            <person name="Fu Q."/>
            <person name="Gubbala S."/>
            <person name="Hirani K."/>
            <person name="Jayaseelan J.C."/>
            <person name="Lara F."/>
            <person name="Munidasa M."/>
            <person name="Palculict T."/>
            <person name="Patil S."/>
            <person name="Pu L.-L."/>
            <person name="Saada N."/>
            <person name="Tang L."/>
            <person name="Weissenberger G."/>
            <person name="Zhu Y."/>
            <person name="Hemphill L."/>
            <person name="Shang Y."/>
            <person name="Youmans B."/>
            <person name="Ayvaz T."/>
            <person name="Ross M."/>
            <person name="Santibanez J."/>
            <person name="Aqrawi P."/>
            <person name="Gross S."/>
            <person name="Joshi V."/>
            <person name="Fowler G."/>
            <person name="Nazareth L."/>
            <person name="Reid J."/>
            <person name="Worley K."/>
            <person name="Petrosino J."/>
            <person name="Highlander S."/>
            <person name="Gibbs R."/>
        </authorList>
    </citation>
    <scope>NUCLEOTIDE SEQUENCE [LARGE SCALE GENOMIC DNA]</scope>
    <source>
        <strain evidence="1 2">ATCC 700821</strain>
    </source>
</reference>
<dbReference type="STRING" id="997353.HMPREF9144_2088"/>
<dbReference type="Proteomes" id="UP000004123">
    <property type="component" value="Unassembled WGS sequence"/>
</dbReference>
<keyword evidence="1" id="KW-0808">Transferase</keyword>
<dbReference type="EMBL" id="AFPY01000104">
    <property type="protein sequence ID" value="EGQ14844.1"/>
    <property type="molecule type" value="Genomic_DNA"/>
</dbReference>
<dbReference type="GO" id="GO:0004673">
    <property type="term" value="F:protein histidine kinase activity"/>
    <property type="evidence" value="ECO:0007669"/>
    <property type="project" value="UniProtKB-EC"/>
</dbReference>
<proteinExistence type="predicted"/>
<organism evidence="1 2">
    <name type="scientific">Prevotella pallens ATCC 700821</name>
    <dbReference type="NCBI Taxonomy" id="997353"/>
    <lineage>
        <taxon>Bacteria</taxon>
        <taxon>Pseudomonadati</taxon>
        <taxon>Bacteroidota</taxon>
        <taxon>Bacteroidia</taxon>
        <taxon>Bacteroidales</taxon>
        <taxon>Prevotellaceae</taxon>
        <taxon>Prevotella</taxon>
    </lineage>
</organism>
<dbReference type="EC" id="2.7.13.3" evidence="1"/>
<evidence type="ECO:0000313" key="2">
    <source>
        <dbReference type="Proteomes" id="UP000004123"/>
    </source>
</evidence>
<comment type="caution">
    <text evidence="1">The sequence shown here is derived from an EMBL/GenBank/DDBJ whole genome shotgun (WGS) entry which is preliminary data.</text>
</comment>
<sequence>MGYFAAVLWYGQQNLGNIEEERYRKVRQNSRVSKNRGIAIVRQKRKYAFTKVVRQIGRENRTQIESRCMVC</sequence>
<gene>
    <name evidence="1" type="ORF">HMPREF9144_2088</name>
</gene>
<name>F9DK96_9BACT</name>
<accession>F9DK96</accession>